<dbReference type="GO" id="GO:0005737">
    <property type="term" value="C:cytoplasm"/>
    <property type="evidence" value="ECO:0007669"/>
    <property type="project" value="TreeGrafter"/>
</dbReference>
<dbReference type="Pfam" id="PF00441">
    <property type="entry name" value="Acyl-CoA_dh_1"/>
    <property type="match status" value="1"/>
</dbReference>
<evidence type="ECO:0000259" key="15">
    <source>
        <dbReference type="Pfam" id="PF02771"/>
    </source>
</evidence>
<dbReference type="FunFam" id="1.20.140.10:FF:000001">
    <property type="entry name" value="Acyl-CoA dehydrogenase"/>
    <property type="match status" value="1"/>
</dbReference>
<evidence type="ECO:0000256" key="5">
    <source>
        <dbReference type="ARBA" id="ARBA00022456"/>
    </source>
</evidence>
<organism evidence="16 17">
    <name type="scientific">Mycobacterium nebraskense</name>
    <dbReference type="NCBI Taxonomy" id="244292"/>
    <lineage>
        <taxon>Bacteria</taxon>
        <taxon>Bacillati</taxon>
        <taxon>Actinomycetota</taxon>
        <taxon>Actinomycetes</taxon>
        <taxon>Mycobacteriales</taxon>
        <taxon>Mycobacteriaceae</taxon>
        <taxon>Mycobacterium</taxon>
    </lineage>
</organism>
<dbReference type="SUPFAM" id="SSF47203">
    <property type="entry name" value="Acyl-CoA dehydrogenase C-terminal domain-like"/>
    <property type="match status" value="1"/>
</dbReference>
<proteinExistence type="inferred from homology"/>
<dbReference type="InterPro" id="IPR006089">
    <property type="entry name" value="Acyl-CoA_DH_CS"/>
</dbReference>
<keyword evidence="17" id="KW-1185">Reference proteome</keyword>
<dbReference type="InterPro" id="IPR046373">
    <property type="entry name" value="Acyl-CoA_Oxase/DH_mid-dom_sf"/>
</dbReference>
<dbReference type="PANTHER" id="PTHR48083:SF20">
    <property type="entry name" value="LONG-CHAIN SPECIFIC ACYL-COA DEHYDROGENASE, MITOCHONDRIAL"/>
    <property type="match status" value="1"/>
</dbReference>
<dbReference type="Gene3D" id="1.20.140.10">
    <property type="entry name" value="Butyryl-CoA Dehydrogenase, subunit A, domain 3"/>
    <property type="match status" value="1"/>
</dbReference>
<dbReference type="FunFam" id="2.40.110.10:FF:000001">
    <property type="entry name" value="Acyl-CoA dehydrogenase, mitochondrial"/>
    <property type="match status" value="1"/>
</dbReference>
<dbReference type="InterPro" id="IPR037069">
    <property type="entry name" value="AcylCoA_DH/ox_N_sf"/>
</dbReference>
<comment type="cofactor">
    <cofactor evidence="1 12">
        <name>FAD</name>
        <dbReference type="ChEBI" id="CHEBI:57692"/>
    </cofactor>
</comment>
<dbReference type="Pfam" id="PF02770">
    <property type="entry name" value="Acyl-CoA_dh_M"/>
    <property type="match status" value="1"/>
</dbReference>
<dbReference type="OrthoDB" id="8876745at2"/>
<dbReference type="PROSITE" id="PS00073">
    <property type="entry name" value="ACYL_COA_DH_2"/>
    <property type="match status" value="1"/>
</dbReference>
<evidence type="ECO:0000256" key="4">
    <source>
        <dbReference type="ARBA" id="ARBA00009347"/>
    </source>
</evidence>
<name>A0A1X1ZBW5_9MYCO</name>
<dbReference type="AlphaFoldDB" id="A0A1X1ZBW5"/>
<evidence type="ECO:0000256" key="9">
    <source>
        <dbReference type="ARBA" id="ARBA00037085"/>
    </source>
</evidence>
<evidence type="ECO:0000313" key="16">
    <source>
        <dbReference type="EMBL" id="ORW20893.1"/>
    </source>
</evidence>
<dbReference type="PROSITE" id="PS00072">
    <property type="entry name" value="ACYL_COA_DH_1"/>
    <property type="match status" value="1"/>
</dbReference>
<evidence type="ECO:0000256" key="6">
    <source>
        <dbReference type="ARBA" id="ARBA00022630"/>
    </source>
</evidence>
<feature type="domain" description="Acyl-CoA oxidase/dehydrogenase middle" evidence="14">
    <location>
        <begin position="107"/>
        <end position="203"/>
    </location>
</feature>
<evidence type="ECO:0000256" key="7">
    <source>
        <dbReference type="ARBA" id="ARBA00022827"/>
    </source>
</evidence>
<dbReference type="SUPFAM" id="SSF56645">
    <property type="entry name" value="Acyl-CoA dehydrogenase NM domain-like"/>
    <property type="match status" value="1"/>
</dbReference>
<sequence length="363" mass="39508">MAIKFFETEAVPNRERWERQKCVDRDFWLAAGRLGLLCASIPEEYGGGGGTLAHDFAIFEAQAECGDSGFGNQVHSGLVAHYLLAYGTEEQKRRWLPKMATGEYIGAIAMSEPGGGSDLKALRTTAIRDGDHYRLNGSKTFISNGASADLIVLVVKTDPSAGAKGVSLLVLETAGAQGFRVGRVLDKLGMKAQDTAELFFDDVHVPAGNLLGEEGAGYGYAMRQLAHERLIIAIIGVSTLETAVAETIAYTKQRHAFGAPLFSMQHTRFELADCATIARVARTFVDDCIVKHLRGELDAATASMAKAWVTDMQCAVIDRCLQLFGGYGYMLEYPITRMYADSRVQKIYAGTNEVMKELVARSL</sequence>
<dbReference type="InterPro" id="IPR036250">
    <property type="entry name" value="AcylCo_DH-like_C"/>
</dbReference>
<evidence type="ECO:0000256" key="3">
    <source>
        <dbReference type="ARBA" id="ARBA00005109"/>
    </source>
</evidence>
<dbReference type="GO" id="GO:0033539">
    <property type="term" value="P:fatty acid beta-oxidation using acyl-CoA dehydrogenase"/>
    <property type="evidence" value="ECO:0007669"/>
    <property type="project" value="TreeGrafter"/>
</dbReference>
<dbReference type="STRING" id="244292.ABW17_27875"/>
<feature type="domain" description="Acyl-CoA dehydrogenase/oxidase C-terminal" evidence="13">
    <location>
        <begin position="215"/>
        <end position="363"/>
    </location>
</feature>
<dbReference type="Gene3D" id="2.40.110.10">
    <property type="entry name" value="Butyryl-CoA Dehydrogenase, subunit A, domain 2"/>
    <property type="match status" value="1"/>
</dbReference>
<keyword evidence="8 12" id="KW-0560">Oxidoreductase</keyword>
<protein>
    <recommendedName>
        <fullName evidence="10">Acyl-[acyl-carrier-protein] dehydrogenase MbtN</fullName>
    </recommendedName>
    <alternativeName>
        <fullName evidence="11">Mycobactin synthase protein N</fullName>
    </alternativeName>
</protein>
<dbReference type="Proteomes" id="UP000193781">
    <property type="component" value="Unassembled WGS sequence"/>
</dbReference>
<dbReference type="InterPro" id="IPR009075">
    <property type="entry name" value="AcylCo_DH/oxidase_C"/>
</dbReference>
<evidence type="ECO:0000259" key="13">
    <source>
        <dbReference type="Pfam" id="PF00441"/>
    </source>
</evidence>
<evidence type="ECO:0000256" key="2">
    <source>
        <dbReference type="ARBA" id="ARBA00005102"/>
    </source>
</evidence>
<dbReference type="Gene3D" id="1.10.540.10">
    <property type="entry name" value="Acyl-CoA dehydrogenase/oxidase, N-terminal domain"/>
    <property type="match status" value="1"/>
</dbReference>
<comment type="caution">
    <text evidence="16">The sequence shown here is derived from an EMBL/GenBank/DDBJ whole genome shotgun (WGS) entry which is preliminary data.</text>
</comment>
<dbReference type="PANTHER" id="PTHR48083">
    <property type="entry name" value="MEDIUM-CHAIN SPECIFIC ACYL-COA DEHYDROGENASE, MITOCHONDRIAL-RELATED"/>
    <property type="match status" value="1"/>
</dbReference>
<dbReference type="InterPro" id="IPR006091">
    <property type="entry name" value="Acyl-CoA_Oxase/DH_mid-dom"/>
</dbReference>
<dbReference type="InterPro" id="IPR009100">
    <property type="entry name" value="AcylCoA_DH/oxidase_NM_dom_sf"/>
</dbReference>
<gene>
    <name evidence="16" type="ORF">AWC17_07310</name>
</gene>
<feature type="domain" description="Acyl-CoA dehydrogenase/oxidase N-terminal" evidence="15">
    <location>
        <begin position="2"/>
        <end position="103"/>
    </location>
</feature>
<comment type="similarity">
    <text evidence="4 12">Belongs to the acyl-CoA dehydrogenase family.</text>
</comment>
<evidence type="ECO:0000256" key="1">
    <source>
        <dbReference type="ARBA" id="ARBA00001974"/>
    </source>
</evidence>
<comment type="pathway">
    <text evidence="3">Amino-acid degradation; L-valine degradation.</text>
</comment>
<keyword evidence="7 12" id="KW-0274">FAD</keyword>
<dbReference type="GO" id="GO:0050660">
    <property type="term" value="F:flavin adenine dinucleotide binding"/>
    <property type="evidence" value="ECO:0007669"/>
    <property type="project" value="InterPro"/>
</dbReference>
<dbReference type="EMBL" id="LQPH01000129">
    <property type="protein sequence ID" value="ORW20893.1"/>
    <property type="molecule type" value="Genomic_DNA"/>
</dbReference>
<comment type="function">
    <text evidence="9">Catalyzes the dehydrogenation at the alpha-beta position of ACP-bound acyl chains. This results in the introduction of a double bond in the lipidic chain, which is further transferred to the epsilon-amino group of lysine residue in the mycobactin core by MbtK.</text>
</comment>
<evidence type="ECO:0000256" key="12">
    <source>
        <dbReference type="RuleBase" id="RU362125"/>
    </source>
</evidence>
<dbReference type="Pfam" id="PF02771">
    <property type="entry name" value="Acyl-CoA_dh_N"/>
    <property type="match status" value="1"/>
</dbReference>
<evidence type="ECO:0000256" key="11">
    <source>
        <dbReference type="ARBA" id="ARBA00042660"/>
    </source>
</evidence>
<dbReference type="InterPro" id="IPR013786">
    <property type="entry name" value="AcylCoA_DH/ox_N"/>
</dbReference>
<keyword evidence="5" id="KW-0101">Branched-chain amino acid catabolism</keyword>
<dbReference type="InterPro" id="IPR050741">
    <property type="entry name" value="Acyl-CoA_dehydrogenase"/>
</dbReference>
<comment type="pathway">
    <text evidence="2">Siderophore biosynthesis; mycobactin biosynthesis.</text>
</comment>
<evidence type="ECO:0000259" key="14">
    <source>
        <dbReference type="Pfam" id="PF02770"/>
    </source>
</evidence>
<dbReference type="GO" id="GO:0003995">
    <property type="term" value="F:acyl-CoA dehydrogenase activity"/>
    <property type="evidence" value="ECO:0007669"/>
    <property type="project" value="InterPro"/>
</dbReference>
<reference evidence="16 17" key="1">
    <citation type="submission" date="2016-01" db="EMBL/GenBank/DDBJ databases">
        <title>The new phylogeny of the genus Mycobacterium.</title>
        <authorList>
            <person name="Tarcisio F."/>
            <person name="Conor M."/>
            <person name="Antonella G."/>
            <person name="Elisabetta G."/>
            <person name="Giulia F.S."/>
            <person name="Sara T."/>
            <person name="Anna F."/>
            <person name="Clotilde B."/>
            <person name="Roberto B."/>
            <person name="Veronica D.S."/>
            <person name="Fabio R."/>
            <person name="Monica P."/>
            <person name="Olivier J."/>
            <person name="Enrico T."/>
            <person name="Nicola S."/>
        </authorList>
    </citation>
    <scope>NUCLEOTIDE SEQUENCE [LARGE SCALE GENOMIC DNA]</scope>
    <source>
        <strain evidence="16 17">DSM 44803</strain>
    </source>
</reference>
<accession>A0A1X1ZBW5</accession>
<evidence type="ECO:0000256" key="10">
    <source>
        <dbReference type="ARBA" id="ARBA00040394"/>
    </source>
</evidence>
<keyword evidence="6 12" id="KW-0285">Flavoprotein</keyword>
<evidence type="ECO:0000313" key="17">
    <source>
        <dbReference type="Proteomes" id="UP000193781"/>
    </source>
</evidence>
<evidence type="ECO:0000256" key="8">
    <source>
        <dbReference type="ARBA" id="ARBA00023002"/>
    </source>
</evidence>
<dbReference type="GO" id="GO:0009083">
    <property type="term" value="P:branched-chain amino acid catabolic process"/>
    <property type="evidence" value="ECO:0007669"/>
    <property type="project" value="UniProtKB-KW"/>
</dbReference>